<evidence type="ECO:0000313" key="1">
    <source>
        <dbReference type="EMBL" id="QSQ23539.1"/>
    </source>
</evidence>
<organism evidence="1 2">
    <name type="scientific">Pyxidicoccus parkwayensis</name>
    <dbReference type="NCBI Taxonomy" id="2813578"/>
    <lineage>
        <taxon>Bacteria</taxon>
        <taxon>Pseudomonadati</taxon>
        <taxon>Myxococcota</taxon>
        <taxon>Myxococcia</taxon>
        <taxon>Myxococcales</taxon>
        <taxon>Cystobacterineae</taxon>
        <taxon>Myxococcaceae</taxon>
        <taxon>Pyxidicoccus</taxon>
    </lineage>
</organism>
<dbReference type="EMBL" id="CP071090">
    <property type="protein sequence ID" value="QSQ23539.1"/>
    <property type="molecule type" value="Genomic_DNA"/>
</dbReference>
<proteinExistence type="predicted"/>
<keyword evidence="2" id="KW-1185">Reference proteome</keyword>
<reference evidence="1 2" key="1">
    <citation type="submission" date="2021-02" db="EMBL/GenBank/DDBJ databases">
        <title>De Novo genome assembly of isolated myxobacteria.</title>
        <authorList>
            <person name="Stevens D.C."/>
        </authorList>
    </citation>
    <scope>NUCLEOTIDE SEQUENCE [LARGE SCALE GENOMIC DNA]</scope>
    <source>
        <strain evidence="2">SCPEA02</strain>
    </source>
</reference>
<gene>
    <name evidence="1" type="ORF">JY651_00705</name>
</gene>
<name>A0ABX7P175_9BACT</name>
<evidence type="ECO:0008006" key="3">
    <source>
        <dbReference type="Google" id="ProtNLM"/>
    </source>
</evidence>
<sequence length="116" mass="12789">MALLRPIRCLGLSLLLASGACTPSYVRHTAQVRELAEARHYPEALQALDAEAERESLDRLLVLADRGALLHRAGEWEQSARALHEAAELADERETVRLSQELFGSAPFWPSWGAAS</sequence>
<accession>A0ABX7P175</accession>
<evidence type="ECO:0000313" key="2">
    <source>
        <dbReference type="Proteomes" id="UP000662747"/>
    </source>
</evidence>
<dbReference type="RefSeq" id="WP_206725111.1">
    <property type="nucleotide sequence ID" value="NZ_CP071090.1"/>
</dbReference>
<dbReference type="PROSITE" id="PS51257">
    <property type="entry name" value="PROKAR_LIPOPROTEIN"/>
    <property type="match status" value="1"/>
</dbReference>
<dbReference type="Proteomes" id="UP000662747">
    <property type="component" value="Chromosome"/>
</dbReference>
<protein>
    <recommendedName>
        <fullName evidence="3">Tetratricopeptide repeat protein</fullName>
    </recommendedName>
</protein>